<protein>
    <submittedName>
        <fullName evidence="1">Uncharacterized protein</fullName>
    </submittedName>
</protein>
<dbReference type="EMBL" id="QGAL01000001">
    <property type="protein sequence ID" value="TKK23708.1"/>
    <property type="molecule type" value="Genomic_DNA"/>
</dbReference>
<organism evidence="1 2">
    <name type="scientific">Enterobacter cancerogenus</name>
    <dbReference type="NCBI Taxonomy" id="69218"/>
    <lineage>
        <taxon>Bacteria</taxon>
        <taxon>Pseudomonadati</taxon>
        <taxon>Pseudomonadota</taxon>
        <taxon>Gammaproteobacteria</taxon>
        <taxon>Enterobacterales</taxon>
        <taxon>Enterobacteriaceae</taxon>
        <taxon>Enterobacter</taxon>
        <taxon>Enterobacter cloacae complex</taxon>
    </lineage>
</organism>
<dbReference type="AlphaFoldDB" id="A0AB38PBT0"/>
<evidence type="ECO:0000313" key="1">
    <source>
        <dbReference type="EMBL" id="TKK23708.1"/>
    </source>
</evidence>
<evidence type="ECO:0000313" key="2">
    <source>
        <dbReference type="Proteomes" id="UP000306327"/>
    </source>
</evidence>
<gene>
    <name evidence="1" type="ORF">EcCFBP13530_06085</name>
</gene>
<reference evidence="1 2" key="1">
    <citation type="journal article" date="2019" name="Sci. Rep.">
        <title>Differences in resource use lead to coexistence of seed-transmitted microbial populations.</title>
        <authorList>
            <person name="Torres-Cortes G."/>
            <person name="Garcia B.J."/>
            <person name="Compant S."/>
            <person name="Rezki S."/>
            <person name="Jones P."/>
            <person name="Preveaux A."/>
            <person name="Briand M."/>
            <person name="Roulet A."/>
            <person name="Bouchez O."/>
            <person name="Jacobson D."/>
            <person name="Barret M."/>
        </authorList>
    </citation>
    <scope>NUCLEOTIDE SEQUENCE [LARGE SCALE GENOMIC DNA]</scope>
    <source>
        <strain evidence="1 2">CFBP13530</strain>
    </source>
</reference>
<sequence length="92" mass="10610">MRDKFKQPYKENGNLYNSHYALQRGKLWDDGILWRGSTLKALARGSDSAFAEKPPPEHAIDIRLNKQNGINDKEALRECFKAAVLIRVRHEC</sequence>
<dbReference type="Proteomes" id="UP000306327">
    <property type="component" value="Unassembled WGS sequence"/>
</dbReference>
<proteinExistence type="predicted"/>
<comment type="caution">
    <text evidence="1">The sequence shown here is derived from an EMBL/GenBank/DDBJ whole genome shotgun (WGS) entry which is preliminary data.</text>
</comment>
<name>A0AB38PBT0_9ENTR</name>
<accession>A0AB38PBT0</accession>